<feature type="compositionally biased region" description="Basic and acidic residues" evidence="1">
    <location>
        <begin position="144"/>
        <end position="154"/>
    </location>
</feature>
<gene>
    <name evidence="2" type="ORF">ZEAMMB73_Zm00001d042396</name>
</gene>
<feature type="region of interest" description="Disordered" evidence="1">
    <location>
        <begin position="1"/>
        <end position="66"/>
    </location>
</feature>
<protein>
    <submittedName>
        <fullName evidence="2">Regulatory protein viviparous-1</fullName>
    </submittedName>
</protein>
<name>A0A1D6N3H4_MAIZE</name>
<evidence type="ECO:0000313" key="2">
    <source>
        <dbReference type="EMBL" id="ONM35242.1"/>
    </source>
</evidence>
<proteinExistence type="predicted"/>
<feature type="compositionally biased region" description="Basic residues" evidence="1">
    <location>
        <begin position="54"/>
        <end position="63"/>
    </location>
</feature>
<sequence length="154" mass="16806">MISCSLKTRSPPSRTSLAFQGAEAERRREPRPHRAPQKGSGGSPAGAEDEGWHLHPHGGHRNVARVEHAVQVLAQQQEQNVSAGEHRGICSFQRASGGGFHSDLLRCQVGQISDTGREGKAPAGARARQWFQRGRQAQAPLSSRSRESRSRRCS</sequence>
<dbReference type="EMBL" id="CM007649">
    <property type="protein sequence ID" value="ONM35242.1"/>
    <property type="molecule type" value="Genomic_DNA"/>
</dbReference>
<evidence type="ECO:0000256" key="1">
    <source>
        <dbReference type="SAM" id="MobiDB-lite"/>
    </source>
</evidence>
<reference evidence="2" key="1">
    <citation type="submission" date="2015-12" db="EMBL/GenBank/DDBJ databases">
        <title>Update maize B73 reference genome by single molecule sequencing technologies.</title>
        <authorList>
            <consortium name="Maize Genome Sequencing Project"/>
            <person name="Ware D."/>
        </authorList>
    </citation>
    <scope>NUCLEOTIDE SEQUENCE [LARGE SCALE GENOMIC DNA]</scope>
    <source>
        <tissue evidence="2">Seedling</tissue>
    </source>
</reference>
<feature type="compositionally biased region" description="Polar residues" evidence="1">
    <location>
        <begin position="1"/>
        <end position="18"/>
    </location>
</feature>
<organism evidence="2">
    <name type="scientific">Zea mays</name>
    <name type="common">Maize</name>
    <dbReference type="NCBI Taxonomy" id="4577"/>
    <lineage>
        <taxon>Eukaryota</taxon>
        <taxon>Viridiplantae</taxon>
        <taxon>Streptophyta</taxon>
        <taxon>Embryophyta</taxon>
        <taxon>Tracheophyta</taxon>
        <taxon>Spermatophyta</taxon>
        <taxon>Magnoliopsida</taxon>
        <taxon>Liliopsida</taxon>
        <taxon>Poales</taxon>
        <taxon>Poaceae</taxon>
        <taxon>PACMAD clade</taxon>
        <taxon>Panicoideae</taxon>
        <taxon>Andropogonodae</taxon>
        <taxon>Andropogoneae</taxon>
        <taxon>Tripsacinae</taxon>
        <taxon>Zea</taxon>
    </lineage>
</organism>
<feature type="region of interest" description="Disordered" evidence="1">
    <location>
        <begin position="114"/>
        <end position="154"/>
    </location>
</feature>
<accession>A0A1D6N3H4</accession>
<dbReference type="AlphaFoldDB" id="A0A1D6N3H4"/>